<accession>A0ACC1J8Y7</accession>
<dbReference type="Proteomes" id="UP001150603">
    <property type="component" value="Unassembled WGS sequence"/>
</dbReference>
<evidence type="ECO:0000313" key="1">
    <source>
        <dbReference type="EMBL" id="KAJ1942134.1"/>
    </source>
</evidence>
<dbReference type="EMBL" id="JANBPW010002052">
    <property type="protein sequence ID" value="KAJ1942134.1"/>
    <property type="molecule type" value="Genomic_DNA"/>
</dbReference>
<name>A0ACC1J8Y7_9FUNG</name>
<protein>
    <submittedName>
        <fullName evidence="1">Uncharacterized protein</fullName>
    </submittedName>
</protein>
<gene>
    <name evidence="1" type="ORF">FBU59_003288</name>
</gene>
<comment type="caution">
    <text evidence="1">The sequence shown here is derived from an EMBL/GenBank/DDBJ whole genome shotgun (WGS) entry which is preliminary data.</text>
</comment>
<keyword evidence="2" id="KW-1185">Reference proteome</keyword>
<proteinExistence type="predicted"/>
<evidence type="ECO:0000313" key="2">
    <source>
        <dbReference type="Proteomes" id="UP001150603"/>
    </source>
</evidence>
<organism evidence="1 2">
    <name type="scientific">Linderina macrospora</name>
    <dbReference type="NCBI Taxonomy" id="4868"/>
    <lineage>
        <taxon>Eukaryota</taxon>
        <taxon>Fungi</taxon>
        <taxon>Fungi incertae sedis</taxon>
        <taxon>Zoopagomycota</taxon>
        <taxon>Kickxellomycotina</taxon>
        <taxon>Kickxellomycetes</taxon>
        <taxon>Kickxellales</taxon>
        <taxon>Kickxellaceae</taxon>
        <taxon>Linderina</taxon>
    </lineage>
</organism>
<reference evidence="1" key="1">
    <citation type="submission" date="2022-07" db="EMBL/GenBank/DDBJ databases">
        <title>Phylogenomic reconstructions and comparative analyses of Kickxellomycotina fungi.</title>
        <authorList>
            <person name="Reynolds N.K."/>
            <person name="Stajich J.E."/>
            <person name="Barry K."/>
            <person name="Grigoriev I.V."/>
            <person name="Crous P."/>
            <person name="Smith M.E."/>
        </authorList>
    </citation>
    <scope>NUCLEOTIDE SEQUENCE</scope>
    <source>
        <strain evidence="1">NRRL 5244</strain>
    </source>
</reference>
<sequence length="193" mass="21615">MKYQSFTRQFHLYRFRRIADGRRDKKYKGYCRFFHQDFLRDHPHLISSITRVKVSKTSAAARKERREKAAKSAKTKTKAMAKTEAAAKSTQTHSRAVSVSTKPPSASAPVSHGGTVSPAALLMQSDGLSSPELEQTAPEFNTPVARDAIKSLQVLEDVFEELDLQGKSRRKPLHSRPPPFVVSFLICTLAQCL</sequence>